<feature type="transmembrane region" description="Helical" evidence="7">
    <location>
        <begin position="163"/>
        <end position="185"/>
    </location>
</feature>
<dbReference type="GO" id="GO:0005886">
    <property type="term" value="C:plasma membrane"/>
    <property type="evidence" value="ECO:0007669"/>
    <property type="project" value="UniProtKB-SubCell"/>
</dbReference>
<sequence>MVACELDGETSAEVLGWRLPPWQALLVHRVLPACGGLVVYLLVMCFDITIVITRFMDGSTGLAVTSLILIVLPALLSLVFTLASPPALLADDGADSTEQTETIDCCWVLTQILNFFVFPVAAISRYMYEIFWWTEAVFASLYQDEARTKQAVALARAPSPLELYLFLQAFVHAAPHAVINIVVLMTDTQMDYDSVSLQAISIVASSLRMASTATVYRRFEREKVCGRKYPWSYSRAIQDNEANEHIENHNKAAEENIYETILPRNRPAPTPYLNGNRKYNSNLIQFSPSVRGDSGAFFDSASETDSDYLVPIPRSQNIISEANSDDDTGRPKSIIDRVAPRRNTEYTIQDVEIMPPPAMPAPRLTLSDWAEKMVENMESIPDWLSAPPRYKTNHYEVVRDEPDIPRRVSRRFVTGLEPQDAAASLVHFLGWHMFFISRLLSISAFIVFHPIAAIVILFSHYQIMLLLLIVPQASTVRRSFYIFLAFVYLFCLMELKVRFRHVRAWHAGWLVAGSAQTLVFTAVWAAVDNPLSAWWRDYVVLVIFCSLLLSYMCLLVYFVLLKPKETIVYIDEGKKFRA</sequence>
<dbReference type="GO" id="GO:0043652">
    <property type="term" value="P:engulfment of apoptotic cell"/>
    <property type="evidence" value="ECO:0007669"/>
    <property type="project" value="TreeGrafter"/>
</dbReference>
<dbReference type="PANTHER" id="PTHR16024">
    <property type="entry name" value="XK-RELATED PROTEIN"/>
    <property type="match status" value="1"/>
</dbReference>
<protein>
    <recommendedName>
        <fullName evidence="7">XK-related protein</fullName>
    </recommendedName>
</protein>
<evidence type="ECO:0000313" key="8">
    <source>
        <dbReference type="EMBL" id="CAG9099861.1"/>
    </source>
</evidence>
<evidence type="ECO:0000313" key="9">
    <source>
        <dbReference type="Proteomes" id="UP000653454"/>
    </source>
</evidence>
<evidence type="ECO:0000256" key="2">
    <source>
        <dbReference type="ARBA" id="ARBA00008789"/>
    </source>
</evidence>
<dbReference type="Proteomes" id="UP000653454">
    <property type="component" value="Unassembled WGS sequence"/>
</dbReference>
<dbReference type="EMBL" id="CAJHNJ030000005">
    <property type="protein sequence ID" value="CAG9099861.1"/>
    <property type="molecule type" value="Genomic_DNA"/>
</dbReference>
<evidence type="ECO:0000256" key="5">
    <source>
        <dbReference type="ARBA" id="ARBA00022989"/>
    </source>
</evidence>
<dbReference type="Pfam" id="PF09815">
    <property type="entry name" value="XK-related"/>
    <property type="match status" value="2"/>
</dbReference>
<comment type="subcellular location">
    <subcellularLocation>
        <location evidence="1">Cell membrane</location>
        <topology evidence="1">Multi-pass membrane protein</topology>
    </subcellularLocation>
    <subcellularLocation>
        <location evidence="7">Membrane</location>
        <topology evidence="7">Multi-pass membrane protein</topology>
    </subcellularLocation>
</comment>
<gene>
    <name evidence="8" type="ORF">PLXY2_LOCUS2309</name>
</gene>
<dbReference type="AlphaFoldDB" id="A0A8S4DJE2"/>
<comment type="caution">
    <text evidence="8">The sequence shown here is derived from an EMBL/GenBank/DDBJ whole genome shotgun (WGS) entry which is preliminary data.</text>
</comment>
<dbReference type="GO" id="GO:1902742">
    <property type="term" value="P:apoptotic process involved in development"/>
    <property type="evidence" value="ECO:0007669"/>
    <property type="project" value="TreeGrafter"/>
</dbReference>
<keyword evidence="9" id="KW-1185">Reference proteome</keyword>
<reference evidence="8" key="1">
    <citation type="submission" date="2020-11" db="EMBL/GenBank/DDBJ databases">
        <authorList>
            <person name="Whiteford S."/>
        </authorList>
    </citation>
    <scope>NUCLEOTIDE SEQUENCE</scope>
</reference>
<organism evidence="8 9">
    <name type="scientific">Plutella xylostella</name>
    <name type="common">Diamondback moth</name>
    <name type="synonym">Plutella maculipennis</name>
    <dbReference type="NCBI Taxonomy" id="51655"/>
    <lineage>
        <taxon>Eukaryota</taxon>
        <taxon>Metazoa</taxon>
        <taxon>Ecdysozoa</taxon>
        <taxon>Arthropoda</taxon>
        <taxon>Hexapoda</taxon>
        <taxon>Insecta</taxon>
        <taxon>Pterygota</taxon>
        <taxon>Neoptera</taxon>
        <taxon>Endopterygota</taxon>
        <taxon>Lepidoptera</taxon>
        <taxon>Glossata</taxon>
        <taxon>Ditrysia</taxon>
        <taxon>Yponomeutoidea</taxon>
        <taxon>Plutellidae</taxon>
        <taxon>Plutella</taxon>
    </lineage>
</organism>
<keyword evidence="3" id="KW-1003">Cell membrane</keyword>
<name>A0A8S4DJE2_PLUXY</name>
<feature type="transmembrane region" description="Helical" evidence="7">
    <location>
        <begin position="478"/>
        <end position="495"/>
    </location>
</feature>
<evidence type="ECO:0000256" key="3">
    <source>
        <dbReference type="ARBA" id="ARBA00022475"/>
    </source>
</evidence>
<evidence type="ECO:0000256" key="1">
    <source>
        <dbReference type="ARBA" id="ARBA00004651"/>
    </source>
</evidence>
<evidence type="ECO:0000256" key="7">
    <source>
        <dbReference type="RuleBase" id="RU910716"/>
    </source>
</evidence>
<comment type="similarity">
    <text evidence="2 7">Belongs to the XK family.</text>
</comment>
<feature type="transmembrane region" description="Helical" evidence="7">
    <location>
        <begin position="62"/>
        <end position="83"/>
    </location>
</feature>
<keyword evidence="6 7" id="KW-0472">Membrane</keyword>
<proteinExistence type="inferred from homology"/>
<feature type="transmembrane region" description="Helical" evidence="7">
    <location>
        <begin position="507"/>
        <end position="526"/>
    </location>
</feature>
<evidence type="ECO:0000256" key="4">
    <source>
        <dbReference type="ARBA" id="ARBA00022692"/>
    </source>
</evidence>
<feature type="transmembrane region" description="Helical" evidence="7">
    <location>
        <begin position="538"/>
        <end position="560"/>
    </location>
</feature>
<keyword evidence="5 7" id="KW-1133">Transmembrane helix</keyword>
<dbReference type="InterPro" id="IPR018629">
    <property type="entry name" value="XK-rel"/>
</dbReference>
<dbReference type="GO" id="GO:0070782">
    <property type="term" value="P:phosphatidylserine exposure on apoptotic cell surface"/>
    <property type="evidence" value="ECO:0007669"/>
    <property type="project" value="TreeGrafter"/>
</dbReference>
<dbReference type="PANTHER" id="PTHR16024:SF27">
    <property type="entry name" value="XK-RELATED PROTEIN"/>
    <property type="match status" value="1"/>
</dbReference>
<evidence type="ECO:0000256" key="6">
    <source>
        <dbReference type="ARBA" id="ARBA00023136"/>
    </source>
</evidence>
<accession>A0A8S4DJE2</accession>
<feature type="transmembrane region" description="Helical" evidence="7">
    <location>
        <begin position="439"/>
        <end position="458"/>
    </location>
</feature>
<dbReference type="InterPro" id="IPR050895">
    <property type="entry name" value="XK-related_scramblase"/>
</dbReference>
<feature type="transmembrane region" description="Helical" evidence="7">
    <location>
        <begin position="30"/>
        <end position="50"/>
    </location>
</feature>
<keyword evidence="4 7" id="KW-0812">Transmembrane</keyword>